<evidence type="ECO:0000313" key="1">
    <source>
        <dbReference type="EMBL" id="QOX61880.1"/>
    </source>
</evidence>
<name>A0ACD1A674_9FIRM</name>
<sequence length="459" mass="50717">MWNPKIIDTDKILYIAIADAIERDIHLGILKPDEKMPPQRSLAKTIGVNLTTISRAYHEAQKRGLISGAIGSGTFVLHQNKNNSALPEILQNDEEIIELGLVGSIKVNGYEPSKLLKAVADDPTLDSLLDYVPSQGLPRHRAAAAGWIRQYGIDADPDRIVICAGAMHAMNCCLLGLFEPGDRIAVDALTFTGFKNAAQLSHMKLEPIAMDSEGMIPDSLESMCKKHHIKGIYLMPNMQNPTATVMSAQRKRAIAEIILKYGLISIEDDIYNFTNLKDRTALSALVPDHGIFICGISKVFFPGLRIAYAVVPKRFLHKFTQTVTNTVWMAPTISAELVTRIIESGTAEEMIRKKRQVIARRLQLAKDALDGFSFQAAENSVFLWLNLPEGWSCADFENTALMNRVRVISAYKFYVGSQLPPNAVRVSLGSVKDDAQLIKGLNVLVQILNQNPLLTSPIM</sequence>
<proteinExistence type="predicted"/>
<keyword evidence="1" id="KW-0808">Transferase</keyword>
<protein>
    <submittedName>
        <fullName evidence="1">PLP-dependent aminotransferase family protein</fullName>
    </submittedName>
</protein>
<keyword evidence="2" id="KW-1185">Reference proteome</keyword>
<gene>
    <name evidence="1" type="ORF">FRZ06_00170</name>
</gene>
<dbReference type="EMBL" id="CP042469">
    <property type="protein sequence ID" value="QOX61880.1"/>
    <property type="molecule type" value="Genomic_DNA"/>
</dbReference>
<accession>A0ACD1A674</accession>
<dbReference type="Proteomes" id="UP000594014">
    <property type="component" value="Chromosome"/>
</dbReference>
<evidence type="ECO:0000313" key="2">
    <source>
        <dbReference type="Proteomes" id="UP000594014"/>
    </source>
</evidence>
<reference evidence="1" key="1">
    <citation type="submission" date="2019-08" db="EMBL/GenBank/DDBJ databases">
        <title>Genome sequence of Clostridiales bacterium MT110.</title>
        <authorList>
            <person name="Cao J."/>
        </authorList>
    </citation>
    <scope>NUCLEOTIDE SEQUENCE</scope>
    <source>
        <strain evidence="1">MT110</strain>
    </source>
</reference>
<keyword evidence="1" id="KW-0032">Aminotransferase</keyword>
<organism evidence="1 2">
    <name type="scientific">Anoxybacterium hadale</name>
    <dbReference type="NCBI Taxonomy" id="3408580"/>
    <lineage>
        <taxon>Bacteria</taxon>
        <taxon>Bacillati</taxon>
        <taxon>Bacillota</taxon>
        <taxon>Clostridia</taxon>
        <taxon>Peptostreptococcales</taxon>
        <taxon>Anaerovoracaceae</taxon>
        <taxon>Anoxybacterium</taxon>
    </lineage>
</organism>